<dbReference type="WBParaSite" id="TMUE_1000004875.1">
    <property type="protein sequence ID" value="TMUE_1000004875.1"/>
    <property type="gene ID" value="WBGene00299130"/>
</dbReference>
<proteinExistence type="predicted"/>
<evidence type="ECO:0000313" key="3">
    <source>
        <dbReference type="WBParaSite" id="TMUE_1000004875.1"/>
    </source>
</evidence>
<dbReference type="Proteomes" id="UP000046395">
    <property type="component" value="Unassembled WGS sequence"/>
</dbReference>
<keyword evidence="2" id="KW-1185">Reference proteome</keyword>
<sequence>MLRGNAASTSPPPPLRLTACVPDAVAPAGWRDDAQSGPCRSSGTVCRLPLEVLQAADGDGMDYPEHWDARKDGWKTNRPTGSQLATLPTRLRGTGPAPLLRWSHLREEVNNATPTAPFMSMLRKINWRRRPVFRQLAKNVGQHPAGAHGARPQMRAGGKLA</sequence>
<evidence type="ECO:0000313" key="2">
    <source>
        <dbReference type="Proteomes" id="UP000046395"/>
    </source>
</evidence>
<accession>A0A5S6QCQ7</accession>
<reference evidence="3" key="1">
    <citation type="submission" date="2019-12" db="UniProtKB">
        <authorList>
            <consortium name="WormBaseParasite"/>
        </authorList>
    </citation>
    <scope>IDENTIFICATION</scope>
</reference>
<organism evidence="2 3">
    <name type="scientific">Trichuris muris</name>
    <name type="common">Mouse whipworm</name>
    <dbReference type="NCBI Taxonomy" id="70415"/>
    <lineage>
        <taxon>Eukaryota</taxon>
        <taxon>Metazoa</taxon>
        <taxon>Ecdysozoa</taxon>
        <taxon>Nematoda</taxon>
        <taxon>Enoplea</taxon>
        <taxon>Dorylaimia</taxon>
        <taxon>Trichinellida</taxon>
        <taxon>Trichuridae</taxon>
        <taxon>Trichuris</taxon>
    </lineage>
</organism>
<name>A0A5S6QCQ7_TRIMR</name>
<evidence type="ECO:0000256" key="1">
    <source>
        <dbReference type="SAM" id="MobiDB-lite"/>
    </source>
</evidence>
<dbReference type="AlphaFoldDB" id="A0A5S6QCQ7"/>
<protein>
    <submittedName>
        <fullName evidence="3">Uncharacterized protein</fullName>
    </submittedName>
</protein>
<feature type="region of interest" description="Disordered" evidence="1">
    <location>
        <begin position="140"/>
        <end position="161"/>
    </location>
</feature>